<gene>
    <name evidence="7" type="ORF">EOE66_03540</name>
</gene>
<evidence type="ECO:0000256" key="6">
    <source>
        <dbReference type="SAM" id="SignalP"/>
    </source>
</evidence>
<keyword evidence="8" id="KW-1185">Reference proteome</keyword>
<dbReference type="InterPro" id="IPR023343">
    <property type="entry name" value="Penicillin_amidase_dom1"/>
</dbReference>
<comment type="caution">
    <text evidence="7">The sequence shown here is derived from an EMBL/GenBank/DDBJ whole genome shotgun (WGS) entry which is preliminary data.</text>
</comment>
<dbReference type="Gene3D" id="3.60.20.10">
    <property type="entry name" value="Glutamine Phosphoribosylpyrophosphate, subunit 1, domain 1"/>
    <property type="match status" value="1"/>
</dbReference>
<feature type="binding site" evidence="5">
    <location>
        <position position="359"/>
    </location>
    <ligand>
        <name>Ca(2+)</name>
        <dbReference type="ChEBI" id="CHEBI:29108"/>
    </ligand>
</feature>
<dbReference type="InterPro" id="IPR043147">
    <property type="entry name" value="Penicillin_amidase_A-knob"/>
</dbReference>
<organism evidence="7 8">
    <name type="scientific">Rubrivivax rivuli</name>
    <dbReference type="NCBI Taxonomy" id="1862385"/>
    <lineage>
        <taxon>Bacteria</taxon>
        <taxon>Pseudomonadati</taxon>
        <taxon>Pseudomonadota</taxon>
        <taxon>Betaproteobacteria</taxon>
        <taxon>Burkholderiales</taxon>
        <taxon>Sphaerotilaceae</taxon>
        <taxon>Rubrivivax</taxon>
    </lineage>
</organism>
<dbReference type="InterPro" id="IPR043146">
    <property type="entry name" value="Penicillin_amidase_N_B-knob"/>
</dbReference>
<keyword evidence="3" id="KW-0865">Zymogen</keyword>
<name>A0A437RSC8_9BURK</name>
<accession>A0A437RSC8</accession>
<evidence type="ECO:0000313" key="7">
    <source>
        <dbReference type="EMBL" id="RVU49641.1"/>
    </source>
</evidence>
<sequence>MTSRHPTPPLPARHGFAVLALACSLAAATAQPAPAARPAPPTQTLAVPGLAAPAEILLDPWGVPHLYAASRDDLFFVQGFNAARDRLFQIDLWRRRGLGRLAAALGPAFVETDRAARLFLYRGDMAREWAAYGPEAKAIVTRFVAGINAYIDLLAAEPARLPFEFRQFGYAPEKWAPEDVLRIRSHALAGNVYGELWRATLHCRGELAADRWRQALTPPRQLRPPEGLDACVPPEALREYMLATQPVQMPALGSPQAVPQRSSAAPADLVQQAAAAMADRSEGSNAWAIAPGRSATGRPLLAADPHRLQAAPALRYLVHLEAPGYSAIGGGEPAVPGVSMGHNGRIAFGLTVFAADQEDLYVYETRPGAPDEYRYRGGWEKMRLLTERIEVRGAPAQTVTLRFTRHGPVTGREALAQRAYAVRSVWFEPGTAAYMASRGLMRAADHAGFLRGLAAWGTPAVNMVYADTHGDIAWAVGARVPRRPNWDGLMPVPGDGRYEWAGFRPAAELPALRNPAAGWFASANEHNLPAEGPWQAAPLGHDWPSRARHQRLAEVLSANARFSVDDAVRLQSDVLSVPARRVQALLRTPRFSSPAAQAAQRLLTTGWNAQLTAESGAAALFERWWTRHLPPAFRQAVLSPAAAMLLRTSDEDAMLAALENPAAAFGATAAAVPRRDAVLESSLAAAWAELVQRAGPDPARWQWGAVHQAVFPHPLAPGVDAATQARLNVGPFAKAGGRSTVNLSVQDSDTGRHVAGPSLRLVLDVGDWDRSRAINAPGQAGDPASPHYRDLAPLWQKGETVPLLYTRAAVQAAAVQRWVLQPAAPSGAPATPASGAARGR</sequence>
<dbReference type="Gene3D" id="1.10.1400.10">
    <property type="match status" value="1"/>
</dbReference>
<feature type="active site" description="Nucleophile" evidence="4">
    <location>
        <position position="284"/>
    </location>
</feature>
<reference evidence="7 8" key="1">
    <citation type="submission" date="2019-01" db="EMBL/GenBank/DDBJ databases">
        <authorList>
            <person name="Chen W.-M."/>
        </authorList>
    </citation>
    <scope>NUCLEOTIDE SEQUENCE [LARGE SCALE GENOMIC DNA]</scope>
    <source>
        <strain evidence="7 8">KYPY4</strain>
    </source>
</reference>
<dbReference type="Proteomes" id="UP000285575">
    <property type="component" value="Unassembled WGS sequence"/>
</dbReference>
<evidence type="ECO:0000256" key="5">
    <source>
        <dbReference type="PIRSR" id="PIRSR001227-2"/>
    </source>
</evidence>
<keyword evidence="6" id="KW-0732">Signal</keyword>
<feature type="binding site" evidence="5">
    <location>
        <position position="195"/>
    </location>
    <ligand>
        <name>Ca(2+)</name>
        <dbReference type="ChEBI" id="CHEBI:29108"/>
    </ligand>
</feature>
<dbReference type="RefSeq" id="WP_128227275.1">
    <property type="nucleotide sequence ID" value="NZ_SACR01000001.1"/>
</dbReference>
<proteinExistence type="inferred from homology"/>
<dbReference type="SUPFAM" id="SSF56235">
    <property type="entry name" value="N-terminal nucleophile aminohydrolases (Ntn hydrolases)"/>
    <property type="match status" value="1"/>
</dbReference>
<dbReference type="Gene3D" id="1.10.439.10">
    <property type="entry name" value="Penicillin Amidohydrolase, domain 1"/>
    <property type="match status" value="1"/>
</dbReference>
<evidence type="ECO:0000256" key="2">
    <source>
        <dbReference type="ARBA" id="ARBA00022801"/>
    </source>
</evidence>
<feature type="signal peptide" evidence="6">
    <location>
        <begin position="1"/>
        <end position="35"/>
    </location>
</feature>
<dbReference type="PANTHER" id="PTHR34218:SF4">
    <property type="entry name" value="ACYL-HOMOSERINE LACTONE ACYLASE QUIP"/>
    <property type="match status" value="1"/>
</dbReference>
<dbReference type="GO" id="GO:0016811">
    <property type="term" value="F:hydrolase activity, acting on carbon-nitrogen (but not peptide) bonds, in linear amides"/>
    <property type="evidence" value="ECO:0007669"/>
    <property type="project" value="InterPro"/>
</dbReference>
<dbReference type="PANTHER" id="PTHR34218">
    <property type="entry name" value="PEPTIDASE S45 PENICILLIN AMIDASE"/>
    <property type="match status" value="1"/>
</dbReference>
<evidence type="ECO:0000256" key="4">
    <source>
        <dbReference type="PIRSR" id="PIRSR001227-1"/>
    </source>
</evidence>
<protein>
    <submittedName>
        <fullName evidence="7">Penicillin acylase family protein</fullName>
    </submittedName>
</protein>
<dbReference type="Pfam" id="PF01804">
    <property type="entry name" value="Penicil_amidase"/>
    <property type="match status" value="1"/>
</dbReference>
<evidence type="ECO:0000313" key="8">
    <source>
        <dbReference type="Proteomes" id="UP000285575"/>
    </source>
</evidence>
<keyword evidence="5" id="KW-0106">Calcium</keyword>
<keyword evidence="2" id="KW-0378">Hydrolase</keyword>
<evidence type="ECO:0000256" key="1">
    <source>
        <dbReference type="ARBA" id="ARBA00006586"/>
    </source>
</evidence>
<comment type="cofactor">
    <cofactor evidence="5">
        <name>Ca(2+)</name>
        <dbReference type="ChEBI" id="CHEBI:29108"/>
    </cofactor>
    <text evidence="5">Binds 1 Ca(2+) ion per dimer.</text>
</comment>
<feature type="binding site" evidence="5">
    <location>
        <position position="356"/>
    </location>
    <ligand>
        <name>Ca(2+)</name>
        <dbReference type="ChEBI" id="CHEBI:29108"/>
    </ligand>
</feature>
<feature type="chain" id="PRO_5019428952" evidence="6">
    <location>
        <begin position="36"/>
        <end position="840"/>
    </location>
</feature>
<dbReference type="GO" id="GO:0017000">
    <property type="term" value="P:antibiotic biosynthetic process"/>
    <property type="evidence" value="ECO:0007669"/>
    <property type="project" value="InterPro"/>
</dbReference>
<dbReference type="InterPro" id="IPR002692">
    <property type="entry name" value="S45"/>
</dbReference>
<dbReference type="CDD" id="cd03747">
    <property type="entry name" value="Ntn_PGA_like"/>
    <property type="match status" value="1"/>
</dbReference>
<dbReference type="PIRSF" id="PIRSF001227">
    <property type="entry name" value="Pen_acylase"/>
    <property type="match status" value="1"/>
</dbReference>
<dbReference type="InterPro" id="IPR014395">
    <property type="entry name" value="Pen/GL7ACA/AHL_acylase"/>
</dbReference>
<evidence type="ECO:0000256" key="3">
    <source>
        <dbReference type="ARBA" id="ARBA00023145"/>
    </source>
</evidence>
<dbReference type="InterPro" id="IPR029055">
    <property type="entry name" value="Ntn_hydrolases_N"/>
</dbReference>
<dbReference type="OrthoDB" id="9760084at2"/>
<comment type="similarity">
    <text evidence="1">Belongs to the peptidase S45 family.</text>
</comment>
<dbReference type="Gene3D" id="2.30.120.10">
    <property type="match status" value="1"/>
</dbReference>
<dbReference type="AlphaFoldDB" id="A0A437RSC8"/>
<dbReference type="GO" id="GO:0046872">
    <property type="term" value="F:metal ion binding"/>
    <property type="evidence" value="ECO:0007669"/>
    <property type="project" value="UniProtKB-KW"/>
</dbReference>
<dbReference type="EMBL" id="SACR01000001">
    <property type="protein sequence ID" value="RVU49641.1"/>
    <property type="molecule type" value="Genomic_DNA"/>
</dbReference>
<keyword evidence="5" id="KW-0479">Metal-binding</keyword>